<organism evidence="1 2">
    <name type="scientific">Cherax quadricarinatus</name>
    <name type="common">Australian red claw crayfish</name>
    <dbReference type="NCBI Taxonomy" id="27406"/>
    <lineage>
        <taxon>Eukaryota</taxon>
        <taxon>Metazoa</taxon>
        <taxon>Ecdysozoa</taxon>
        <taxon>Arthropoda</taxon>
        <taxon>Crustacea</taxon>
        <taxon>Multicrustacea</taxon>
        <taxon>Malacostraca</taxon>
        <taxon>Eumalacostraca</taxon>
        <taxon>Eucarida</taxon>
        <taxon>Decapoda</taxon>
        <taxon>Pleocyemata</taxon>
        <taxon>Astacidea</taxon>
        <taxon>Parastacoidea</taxon>
        <taxon>Parastacidae</taxon>
        <taxon>Cherax</taxon>
    </lineage>
</organism>
<gene>
    <name evidence="1" type="ORF">OTU49_014671</name>
</gene>
<feature type="non-terminal residue" evidence="1">
    <location>
        <position position="108"/>
    </location>
</feature>
<evidence type="ECO:0000313" key="2">
    <source>
        <dbReference type="Proteomes" id="UP001445076"/>
    </source>
</evidence>
<name>A0AAW0VPJ6_CHEQU</name>
<accession>A0AAW0VPJ6</accession>
<dbReference type="Proteomes" id="UP001445076">
    <property type="component" value="Unassembled WGS sequence"/>
</dbReference>
<dbReference type="EMBL" id="JARKIK010005667">
    <property type="protein sequence ID" value="KAK8718535.1"/>
    <property type="molecule type" value="Genomic_DNA"/>
</dbReference>
<feature type="non-terminal residue" evidence="1">
    <location>
        <position position="1"/>
    </location>
</feature>
<evidence type="ECO:0000313" key="1">
    <source>
        <dbReference type="EMBL" id="KAK8718535.1"/>
    </source>
</evidence>
<comment type="caution">
    <text evidence="1">The sequence shown here is derived from an EMBL/GenBank/DDBJ whole genome shotgun (WGS) entry which is preliminary data.</text>
</comment>
<protein>
    <submittedName>
        <fullName evidence="1">Uncharacterized protein</fullName>
    </submittedName>
</protein>
<dbReference type="AlphaFoldDB" id="A0AAW0VPJ6"/>
<proteinExistence type="predicted"/>
<sequence>DYQYQEINITKTVMLPSTVYVRKTITSYPEHSILTHTLSLTSTIFVPVEETLTTTSLVTETCRIKLTNVEVTYKTSTTTTFSTRTTTITNTDELTDTMFRTRICITTD</sequence>
<reference evidence="1 2" key="1">
    <citation type="journal article" date="2024" name="BMC Genomics">
        <title>Genome assembly of redclaw crayfish (Cherax quadricarinatus) provides insights into its immune adaptation and hypoxia tolerance.</title>
        <authorList>
            <person name="Liu Z."/>
            <person name="Zheng J."/>
            <person name="Li H."/>
            <person name="Fang K."/>
            <person name="Wang S."/>
            <person name="He J."/>
            <person name="Zhou D."/>
            <person name="Weng S."/>
            <person name="Chi M."/>
            <person name="Gu Z."/>
            <person name="He J."/>
            <person name="Li F."/>
            <person name="Wang M."/>
        </authorList>
    </citation>
    <scope>NUCLEOTIDE SEQUENCE [LARGE SCALE GENOMIC DNA]</scope>
    <source>
        <strain evidence="1">ZL_2023a</strain>
    </source>
</reference>
<keyword evidence="2" id="KW-1185">Reference proteome</keyword>